<gene>
    <name evidence="1" type="ORF">BkAM31D_18175</name>
</gene>
<keyword evidence="2" id="KW-1185">Reference proteome</keyword>
<dbReference type="KEGG" id="bkw:BkAM31D_18175"/>
<dbReference type="RefSeq" id="WP_066153169.1">
    <property type="nucleotide sequence ID" value="NZ_CP020814.1"/>
</dbReference>
<dbReference type="STRING" id="199441.BkAM31D_18175"/>
<evidence type="ECO:0000313" key="1">
    <source>
        <dbReference type="EMBL" id="ARK31615.1"/>
    </source>
</evidence>
<dbReference type="AlphaFoldDB" id="A0A1X9MDU4"/>
<evidence type="ECO:0000313" key="2">
    <source>
        <dbReference type="Proteomes" id="UP000193006"/>
    </source>
</evidence>
<dbReference type="Proteomes" id="UP000193006">
    <property type="component" value="Chromosome"/>
</dbReference>
<reference evidence="1 2" key="1">
    <citation type="submission" date="2017-04" db="EMBL/GenBank/DDBJ databases">
        <title>Bacillus krulwichiae AM31D Genome sequencing and assembly.</title>
        <authorList>
            <person name="Krulwich T.A."/>
            <person name="Anastor L."/>
            <person name="Ehrlich R."/>
            <person name="Ehrlich G.D."/>
            <person name="Janto B."/>
        </authorList>
    </citation>
    <scope>NUCLEOTIDE SEQUENCE [LARGE SCALE GENOMIC DNA]</scope>
    <source>
        <strain evidence="1 2">AM31D</strain>
    </source>
</reference>
<dbReference type="EMBL" id="CP020814">
    <property type="protein sequence ID" value="ARK31615.1"/>
    <property type="molecule type" value="Genomic_DNA"/>
</dbReference>
<accession>A0A1X9MDU4</accession>
<proteinExistence type="predicted"/>
<sequence length="303" mass="35569">MELLDRLKEHYLWQEVRLVNEALIETEHGRKRLRYWSDRALLDWHIGWRDACSVSPYMLADRMIRNKDQKAAIEWKDGWLTVHDEVDVSFRNHQSGEKVGRMIATMVKYGLEANPEVTPTSRKQPLFKQLEESVATLQEDNRIVVESLLKESAFRMKKAEMLLSSLKEEPRPIIDPLTEAKSSKMIYDVFIWFGSTIEPERGYYSIRCYLLNWLKENGKESLNKLTAEMLENESFTREQAILLLAECLKPYELDLLVKELASQSTDRKIRSTINDVTKEWEHSKTLVEVLSTLIDQKKKVFQT</sequence>
<organism evidence="1 2">
    <name type="scientific">Halalkalibacter krulwichiae</name>
    <dbReference type="NCBI Taxonomy" id="199441"/>
    <lineage>
        <taxon>Bacteria</taxon>
        <taxon>Bacillati</taxon>
        <taxon>Bacillota</taxon>
        <taxon>Bacilli</taxon>
        <taxon>Bacillales</taxon>
        <taxon>Bacillaceae</taxon>
        <taxon>Halalkalibacter</taxon>
    </lineage>
</organism>
<name>A0A1X9MDU4_9BACI</name>
<protein>
    <submittedName>
        <fullName evidence="1">Uncharacterized protein</fullName>
    </submittedName>
</protein>